<keyword evidence="7 12" id="KW-0812">Transmembrane</keyword>
<dbReference type="InterPro" id="IPR000515">
    <property type="entry name" value="MetI-like"/>
</dbReference>
<comment type="similarity">
    <text evidence="2">Belongs to the binding-protein-dependent transport system permease family. UgpAE subfamily.</text>
</comment>
<evidence type="ECO:0000259" key="13">
    <source>
        <dbReference type="PROSITE" id="PS50928"/>
    </source>
</evidence>
<dbReference type="GO" id="GO:0055085">
    <property type="term" value="P:transmembrane transport"/>
    <property type="evidence" value="ECO:0007669"/>
    <property type="project" value="InterPro"/>
</dbReference>
<dbReference type="EMBL" id="CP000031">
    <property type="protein sequence ID" value="AAV93564.1"/>
    <property type="molecule type" value="Genomic_DNA"/>
</dbReference>
<evidence type="ECO:0000256" key="11">
    <source>
        <dbReference type="ARBA" id="ARBA00040780"/>
    </source>
</evidence>
<feature type="transmembrane region" description="Helical" evidence="12">
    <location>
        <begin position="169"/>
        <end position="191"/>
    </location>
</feature>
<dbReference type="Pfam" id="PF00528">
    <property type="entry name" value="BPD_transp_1"/>
    <property type="match status" value="1"/>
</dbReference>
<evidence type="ECO:0000256" key="8">
    <source>
        <dbReference type="ARBA" id="ARBA00022989"/>
    </source>
</evidence>
<dbReference type="NCBIfam" id="NF007852">
    <property type="entry name" value="PRK10561.1"/>
    <property type="match status" value="1"/>
</dbReference>
<evidence type="ECO:0000256" key="4">
    <source>
        <dbReference type="ARBA" id="ARBA00022448"/>
    </source>
</evidence>
<protein>
    <recommendedName>
        <fullName evidence="11">sn-glycerol-3-phosphate transport system permease protein UgpA</fullName>
    </recommendedName>
</protein>
<accession>Q5LX32</accession>
<feature type="domain" description="ABC transmembrane type-1" evidence="13">
    <location>
        <begin position="84"/>
        <end position="296"/>
    </location>
</feature>
<reference evidence="14 15" key="1">
    <citation type="journal article" date="2004" name="Nature">
        <title>Genome sequence of Silicibacter pomeroyi reveals adaptations to the marine environment.</title>
        <authorList>
            <person name="Moran M.A."/>
            <person name="Buchan A."/>
            <person name="Gonzalez J.M."/>
            <person name="Heidelberg J.F."/>
            <person name="Whitman W.B."/>
            <person name="Kiene R.P."/>
            <person name="Henriksen J.R."/>
            <person name="King G.M."/>
            <person name="Belas R."/>
            <person name="Fuqua C."/>
            <person name="Brinkac L."/>
            <person name="Lewis M."/>
            <person name="Johri S."/>
            <person name="Weaver B."/>
            <person name="Pai G."/>
            <person name="Eisen J.A."/>
            <person name="Rahe E."/>
            <person name="Sheldon W.M."/>
            <person name="Ye W."/>
            <person name="Miller T.R."/>
            <person name="Carlton J."/>
            <person name="Rasko D.A."/>
            <person name="Paulsen I.T."/>
            <person name="Ren Q."/>
            <person name="Daugherty S.C."/>
            <person name="Deboy R.T."/>
            <person name="Dodson R.J."/>
            <person name="Durkin A.S."/>
            <person name="Madupu R."/>
            <person name="Nelson W.C."/>
            <person name="Sullivan S.A."/>
            <person name="Rosovitz M.J."/>
            <person name="Haft D.H."/>
            <person name="Selengut J."/>
            <person name="Ward N."/>
        </authorList>
    </citation>
    <scope>NUCLEOTIDE SEQUENCE [LARGE SCALE GENOMIC DNA]</scope>
    <source>
        <strain evidence="15">ATCC 700808 / DSM 15171 / DSS-3</strain>
    </source>
</reference>
<dbReference type="PaxDb" id="246200-SPO0239"/>
<dbReference type="PANTHER" id="PTHR43227:SF9">
    <property type="entry name" value="SN-GLYCEROL-3-PHOSPHATE TRANSPORT SYSTEM PERMEASE PROTEIN UGPA"/>
    <property type="match status" value="1"/>
</dbReference>
<evidence type="ECO:0000256" key="6">
    <source>
        <dbReference type="ARBA" id="ARBA00022519"/>
    </source>
</evidence>
<dbReference type="FunFam" id="1.10.3720.10:FF:000028">
    <property type="entry name" value="sn-glycerol-3-phosphate ABC transporter permease UgpA"/>
    <property type="match status" value="1"/>
</dbReference>
<evidence type="ECO:0000256" key="7">
    <source>
        <dbReference type="ARBA" id="ARBA00022692"/>
    </source>
</evidence>
<evidence type="ECO:0000256" key="9">
    <source>
        <dbReference type="ARBA" id="ARBA00023136"/>
    </source>
</evidence>
<dbReference type="KEGG" id="sil:SPO0239"/>
<sequence length="306" mass="34229">MPRRFRPRGNENPMLKRVHFPSSLLPYLLVAPQILITLVFFIWPASQAVYQSFLIEDAFGLSTEFVWFENFELLIEDAQYLQSFGRTILFSAAVAVLSMGSALILAGFADRVVRGATTYRTLMIWPYAVAPVLAGALWVFMFNPTLGIFPFLLDMVGIDWNHYLNGTQAMTLVIFAAAWKQIAYNFLFYLAAMQSIPRSLIEAAAIDGAGPVRRFVDHIFPLISPTTFFLLVINAVYAFFDTFGIIHAVTQGGPANSTTILVYKVYNDGFVGLDLGGSAAQSVILMILVIAMTVVQFRFIERKVEY</sequence>
<dbReference type="Gene3D" id="1.10.3720.10">
    <property type="entry name" value="MetI-like"/>
    <property type="match status" value="1"/>
</dbReference>
<comment type="subunit">
    <text evidence="3">The complex is composed of two ATP-binding proteins (UgpC), two transmembrane proteins (UgpA and UgpE) and a solute-binding protein (UgpB).</text>
</comment>
<proteinExistence type="inferred from homology"/>
<feature type="transmembrane region" description="Helical" evidence="12">
    <location>
        <begin position="88"/>
        <end position="109"/>
    </location>
</feature>
<dbReference type="PROSITE" id="PS50928">
    <property type="entry name" value="ABC_TM1"/>
    <property type="match status" value="1"/>
</dbReference>
<dbReference type="PANTHER" id="PTHR43227">
    <property type="entry name" value="BLL4140 PROTEIN"/>
    <property type="match status" value="1"/>
</dbReference>
<reference evidence="14 15" key="2">
    <citation type="journal article" date="2014" name="Stand. Genomic Sci.">
        <title>An updated genome annotation for the model marine bacterium Ruegeria pomeroyi DSS-3.</title>
        <authorList>
            <person name="Rivers A.R."/>
            <person name="Smith C.B."/>
            <person name="Moran M.A."/>
        </authorList>
    </citation>
    <scope>GENOME REANNOTATION</scope>
    <source>
        <strain evidence="15">ATCC 700808 / DSM 15171 / DSS-3</strain>
    </source>
</reference>
<evidence type="ECO:0000256" key="12">
    <source>
        <dbReference type="RuleBase" id="RU363032"/>
    </source>
</evidence>
<evidence type="ECO:0000256" key="10">
    <source>
        <dbReference type="ARBA" id="ARBA00037054"/>
    </source>
</evidence>
<keyword evidence="5" id="KW-1003">Cell membrane</keyword>
<keyword evidence="4 12" id="KW-0813">Transport</keyword>
<dbReference type="InterPro" id="IPR050809">
    <property type="entry name" value="UgpAE/MalFG_permease"/>
</dbReference>
<feature type="transmembrane region" description="Helical" evidence="12">
    <location>
        <begin position="24"/>
        <end position="43"/>
    </location>
</feature>
<evidence type="ECO:0000256" key="1">
    <source>
        <dbReference type="ARBA" id="ARBA00004429"/>
    </source>
</evidence>
<dbReference type="SUPFAM" id="SSF161098">
    <property type="entry name" value="MetI-like"/>
    <property type="match status" value="1"/>
</dbReference>
<feature type="transmembrane region" description="Helical" evidence="12">
    <location>
        <begin position="121"/>
        <end position="149"/>
    </location>
</feature>
<keyword evidence="9 12" id="KW-0472">Membrane</keyword>
<organism evidence="14 15">
    <name type="scientific">Ruegeria pomeroyi (strain ATCC 700808 / DSM 15171 / DSS-3)</name>
    <name type="common">Silicibacter pomeroyi</name>
    <dbReference type="NCBI Taxonomy" id="246200"/>
    <lineage>
        <taxon>Bacteria</taxon>
        <taxon>Pseudomonadati</taxon>
        <taxon>Pseudomonadota</taxon>
        <taxon>Alphaproteobacteria</taxon>
        <taxon>Rhodobacterales</taxon>
        <taxon>Roseobacteraceae</taxon>
        <taxon>Ruegeria</taxon>
    </lineage>
</organism>
<dbReference type="Proteomes" id="UP000001023">
    <property type="component" value="Chromosome"/>
</dbReference>
<comment type="subcellular location">
    <subcellularLocation>
        <location evidence="1">Cell inner membrane</location>
        <topology evidence="1">Multi-pass membrane protein</topology>
    </subcellularLocation>
    <subcellularLocation>
        <location evidence="12">Cell membrane</location>
        <topology evidence="12">Multi-pass membrane protein</topology>
    </subcellularLocation>
</comment>
<dbReference type="CDD" id="cd06261">
    <property type="entry name" value="TM_PBP2"/>
    <property type="match status" value="1"/>
</dbReference>
<dbReference type="AlphaFoldDB" id="Q5LX32"/>
<evidence type="ECO:0000313" key="14">
    <source>
        <dbReference type="EMBL" id="AAV93564.1"/>
    </source>
</evidence>
<name>Q5LX32_RUEPO</name>
<keyword evidence="15" id="KW-1185">Reference proteome</keyword>
<dbReference type="GO" id="GO:0005886">
    <property type="term" value="C:plasma membrane"/>
    <property type="evidence" value="ECO:0007669"/>
    <property type="project" value="UniProtKB-SubCell"/>
</dbReference>
<dbReference type="STRING" id="246200.SPO0239"/>
<evidence type="ECO:0000256" key="2">
    <source>
        <dbReference type="ARBA" id="ARBA00008852"/>
    </source>
</evidence>
<dbReference type="InterPro" id="IPR035906">
    <property type="entry name" value="MetI-like_sf"/>
</dbReference>
<feature type="transmembrane region" description="Helical" evidence="12">
    <location>
        <begin position="219"/>
        <end position="240"/>
    </location>
</feature>
<keyword evidence="8 12" id="KW-1133">Transmembrane helix</keyword>
<feature type="transmembrane region" description="Helical" evidence="12">
    <location>
        <begin position="279"/>
        <end position="300"/>
    </location>
</feature>
<gene>
    <name evidence="14" type="primary">ugpA</name>
    <name evidence="14" type="ordered locus">SPO0239</name>
</gene>
<dbReference type="HOGENOM" id="CLU_016047_0_2_5"/>
<evidence type="ECO:0000256" key="5">
    <source>
        <dbReference type="ARBA" id="ARBA00022475"/>
    </source>
</evidence>
<evidence type="ECO:0000256" key="3">
    <source>
        <dbReference type="ARBA" id="ARBA00011557"/>
    </source>
</evidence>
<keyword evidence="6" id="KW-0997">Cell inner membrane</keyword>
<comment type="function">
    <text evidence="10">Part of the ABC transporter complex UgpBAEC involved in sn-glycerol-3-phosphate (G3P) import. Probably responsible for the translocation of the substrate across the membrane.</text>
</comment>
<dbReference type="eggNOG" id="COG1175">
    <property type="taxonomic scope" value="Bacteria"/>
</dbReference>
<evidence type="ECO:0000313" key="15">
    <source>
        <dbReference type="Proteomes" id="UP000001023"/>
    </source>
</evidence>